<dbReference type="GO" id="GO:0005829">
    <property type="term" value="C:cytosol"/>
    <property type="evidence" value="ECO:0007669"/>
    <property type="project" value="TreeGrafter"/>
</dbReference>
<reference evidence="3" key="2">
    <citation type="submission" date="2015-08" db="EMBL/GenBank/DDBJ databases">
        <title>Complete genome sequence of Piscirickettsia salmonis strain PM32597B1.</title>
        <authorList>
            <person name="Bohle H."/>
            <person name="Henriquez P."/>
            <person name="Navas E."/>
            <person name="Grothusen H."/>
            <person name="Bustamante F."/>
            <person name="Bustos P."/>
            <person name="Bustos P."/>
            <person name="Mancilla M."/>
        </authorList>
    </citation>
    <scope>NUCLEOTIDE SEQUENCE</scope>
    <source>
        <strain evidence="3">PM32597B1</strain>
    </source>
</reference>
<dbReference type="PANTHER" id="PTHR10072:SF41">
    <property type="entry name" value="IRON-SULFUR CLUSTER ASSEMBLY 1 HOMOLOG, MITOCHONDRIAL"/>
    <property type="match status" value="1"/>
</dbReference>
<evidence type="ECO:0000256" key="1">
    <source>
        <dbReference type="ARBA" id="ARBA00006718"/>
    </source>
</evidence>
<reference evidence="4 6" key="3">
    <citation type="submission" date="2019-04" db="EMBL/GenBank/DDBJ databases">
        <title>Complete genome sequencing of Piscirickettsia salmonis strain Psal-009.</title>
        <authorList>
            <person name="Schober I."/>
            <person name="Bunk B."/>
            <person name="Sproer C."/>
            <person name="Carril G.P."/>
            <person name="Riedel T."/>
            <person name="Flores-Herrera P.A."/>
            <person name="Nourdin-Galindo G."/>
            <person name="Marshall S.H."/>
            <person name="Overmann J."/>
        </authorList>
    </citation>
    <scope>NUCLEOTIDE SEQUENCE [LARGE SCALE GENOMIC DNA]</scope>
    <source>
        <strain evidence="4 6">Psal-009</strain>
    </source>
</reference>
<reference evidence="3 5" key="1">
    <citation type="journal article" date="2014" name="Genome Announc.">
        <title>Comparative Genome Analysis of Two Isolates of the Fish Pathogen Piscirickettsia salmonis from Different Hosts Reveals Major Differences in Virulence-Associated Secretion Systems.</title>
        <authorList>
            <person name="Bohle H."/>
            <person name="Henriquez P."/>
            <person name="Grothusen H."/>
            <person name="Navas E."/>
            <person name="Sandoval A."/>
            <person name="Bustamante F."/>
            <person name="Bustos P."/>
            <person name="Mancilla M."/>
        </authorList>
    </citation>
    <scope>NUCLEOTIDE SEQUENCE [LARGE SCALE GENOMIC DNA]</scope>
    <source>
        <strain evidence="5">B1-32597</strain>
        <strain evidence="3">PM32597B1</strain>
    </source>
</reference>
<dbReference type="InterPro" id="IPR035903">
    <property type="entry name" value="HesB-like_dom_sf"/>
</dbReference>
<dbReference type="NCBIfam" id="TIGR00049">
    <property type="entry name" value="iron-sulfur cluster assembly accessory protein"/>
    <property type="match status" value="1"/>
</dbReference>
<dbReference type="InterPro" id="IPR016092">
    <property type="entry name" value="ATAP"/>
</dbReference>
<proteinExistence type="inferred from homology"/>
<dbReference type="Pfam" id="PF01521">
    <property type="entry name" value="Fe-S_biosyn"/>
    <property type="match status" value="1"/>
</dbReference>
<dbReference type="AlphaFoldDB" id="A0A095BKV0"/>
<protein>
    <submittedName>
        <fullName evidence="3">Iron-sulfur cluster assembly accessory protein SufA</fullName>
    </submittedName>
    <submittedName>
        <fullName evidence="4">Iron-sulfur cluster assembly protein</fullName>
    </submittedName>
</protein>
<dbReference type="GO" id="GO:0051537">
    <property type="term" value="F:2 iron, 2 sulfur cluster binding"/>
    <property type="evidence" value="ECO:0007669"/>
    <property type="project" value="UniProtKB-ARBA"/>
</dbReference>
<evidence type="ECO:0000313" key="4">
    <source>
        <dbReference type="EMBL" id="QGO05882.1"/>
    </source>
</evidence>
<dbReference type="OrthoDB" id="9801228at2"/>
<name>A0A095BKV0_PISSA</name>
<dbReference type="Proteomes" id="UP000422232">
    <property type="component" value="Chromosome"/>
</dbReference>
<dbReference type="Proteomes" id="UP000029558">
    <property type="component" value="Chromosome"/>
</dbReference>
<evidence type="ECO:0000259" key="2">
    <source>
        <dbReference type="Pfam" id="PF01521"/>
    </source>
</evidence>
<dbReference type="InterPro" id="IPR000361">
    <property type="entry name" value="ATAP_core_dom"/>
</dbReference>
<dbReference type="SUPFAM" id="SSF89360">
    <property type="entry name" value="HesB-like domain"/>
    <property type="match status" value="1"/>
</dbReference>
<dbReference type="PANTHER" id="PTHR10072">
    <property type="entry name" value="IRON-SULFUR CLUSTER ASSEMBLY PROTEIN"/>
    <property type="match status" value="1"/>
</dbReference>
<comment type="similarity">
    <text evidence="1">Belongs to the HesB/IscA family.</text>
</comment>
<evidence type="ECO:0000313" key="3">
    <source>
        <dbReference type="EMBL" id="ALB22705.1"/>
    </source>
</evidence>
<organism evidence="4 6">
    <name type="scientific">Piscirickettsia salmonis</name>
    <dbReference type="NCBI Taxonomy" id="1238"/>
    <lineage>
        <taxon>Bacteria</taxon>
        <taxon>Pseudomonadati</taxon>
        <taxon>Pseudomonadota</taxon>
        <taxon>Gammaproteobacteria</taxon>
        <taxon>Thiotrichales</taxon>
        <taxon>Piscirickettsiaceae</taxon>
        <taxon>Piscirickettsia</taxon>
    </lineage>
</organism>
<evidence type="ECO:0000313" key="5">
    <source>
        <dbReference type="Proteomes" id="UP000029558"/>
    </source>
</evidence>
<dbReference type="EMBL" id="CP038908">
    <property type="protein sequence ID" value="QGO05882.1"/>
    <property type="molecule type" value="Genomic_DNA"/>
</dbReference>
<dbReference type="GeneID" id="66740944"/>
<dbReference type="GO" id="GO:0016226">
    <property type="term" value="P:iron-sulfur cluster assembly"/>
    <property type="evidence" value="ECO:0007669"/>
    <property type="project" value="InterPro"/>
</dbReference>
<dbReference type="InterPro" id="IPR050322">
    <property type="entry name" value="Fe-S_cluster_asmbl/transfer"/>
</dbReference>
<feature type="domain" description="Core" evidence="2">
    <location>
        <begin position="15"/>
        <end position="115"/>
    </location>
</feature>
<dbReference type="STRING" id="1238.AWJ11_07650"/>
<dbReference type="EMBL" id="CP012508">
    <property type="protein sequence ID" value="ALB22705.1"/>
    <property type="molecule type" value="Genomic_DNA"/>
</dbReference>
<accession>A0A095BKV0</accession>
<dbReference type="Gene3D" id="2.60.300.12">
    <property type="entry name" value="HesB-like domain"/>
    <property type="match status" value="1"/>
</dbReference>
<evidence type="ECO:0000313" key="6">
    <source>
        <dbReference type="Proteomes" id="UP000422232"/>
    </source>
</evidence>
<sequence length="124" mass="13718">MPEGVVGFDPNEAADITVTDSAAKHFLVMLDKQGAKALRLYIRKSGCSGYRYETDLVESGEKNDDRLDLKNGLILFIDKKSLPFINGMTIDYIAQPLGQFKVIFYNPREAAVCGCGESFTVDTE</sequence>
<keyword evidence="6" id="KW-1185">Reference proteome</keyword>
<dbReference type="RefSeq" id="WP_016209778.1">
    <property type="nucleotide sequence ID" value="NZ_CP012413.1"/>
</dbReference>
<gene>
    <name evidence="4" type="primary">iscA</name>
    <name evidence="3" type="synonym">sufA</name>
    <name evidence="3" type="ORF">KU39_1523</name>
    <name evidence="4" type="ORF">Psal009_01779</name>
</gene>